<dbReference type="GO" id="GO:0005829">
    <property type="term" value="C:cytosol"/>
    <property type="evidence" value="ECO:0007669"/>
    <property type="project" value="TreeGrafter"/>
</dbReference>
<keyword evidence="1 2" id="KW-0963">Cytoplasm</keyword>
<dbReference type="PIRSF" id="PIRSF018296">
    <property type="entry name" value="Format_dh_formtn"/>
    <property type="match status" value="1"/>
</dbReference>
<dbReference type="InterPro" id="IPR056774">
    <property type="entry name" value="FdhE_N"/>
</dbReference>
<dbReference type="SUPFAM" id="SSF144020">
    <property type="entry name" value="FdhE-like"/>
    <property type="match status" value="1"/>
</dbReference>
<dbReference type="Pfam" id="PF04216">
    <property type="entry name" value="FdhE_N"/>
    <property type="match status" value="1"/>
</dbReference>
<dbReference type="OrthoDB" id="9794151at2"/>
<evidence type="ECO:0000313" key="7">
    <source>
        <dbReference type="Proteomes" id="UP000234341"/>
    </source>
</evidence>
<evidence type="ECO:0000259" key="5">
    <source>
        <dbReference type="Pfam" id="PF24860"/>
    </source>
</evidence>
<proteinExistence type="inferred from homology"/>
<dbReference type="CDD" id="cd16341">
    <property type="entry name" value="FdhE"/>
    <property type="match status" value="1"/>
</dbReference>
<dbReference type="InterPro" id="IPR006452">
    <property type="entry name" value="Formate_DH_accessory"/>
</dbReference>
<dbReference type="GO" id="GO:0051604">
    <property type="term" value="P:protein maturation"/>
    <property type="evidence" value="ECO:0007669"/>
    <property type="project" value="TreeGrafter"/>
</dbReference>
<comment type="function">
    <text evidence="2">Necessary for formate dehydrogenase activity.</text>
</comment>
<feature type="domain" description="FdhE N-terminal" evidence="3">
    <location>
        <begin position="19"/>
        <end position="156"/>
    </location>
</feature>
<dbReference type="GO" id="GO:0008199">
    <property type="term" value="F:ferric iron binding"/>
    <property type="evidence" value="ECO:0007669"/>
    <property type="project" value="TreeGrafter"/>
</dbReference>
<evidence type="ECO:0000259" key="4">
    <source>
        <dbReference type="Pfam" id="PF24859"/>
    </source>
</evidence>
<comment type="caution">
    <text evidence="6">The sequence shown here is derived from an EMBL/GenBank/DDBJ whole genome shotgun (WGS) entry which is preliminary data.</text>
</comment>
<dbReference type="Proteomes" id="UP000234341">
    <property type="component" value="Unassembled WGS sequence"/>
</dbReference>
<comment type="subcellular location">
    <subcellularLocation>
        <location evidence="2">Cytoplasm</location>
    </subcellularLocation>
</comment>
<feature type="domain" description="FdhE C-terminal" evidence="5">
    <location>
        <begin position="211"/>
        <end position="284"/>
    </location>
</feature>
<reference evidence="6 7" key="1">
    <citation type="submission" date="2017-12" db="EMBL/GenBank/DDBJ databases">
        <title>Genome sequence of the active heterotrophic nitrifier-denitrifier, Cupriavidus pauculus UM1.</title>
        <authorList>
            <person name="Putonti C."/>
            <person name="Castignetti D."/>
        </authorList>
    </citation>
    <scope>NUCLEOTIDE SEQUENCE [LARGE SCALE GENOMIC DNA]</scope>
    <source>
        <strain evidence="6 7">UM1</strain>
    </source>
</reference>
<accession>A0A2N5C5C8</accession>
<feature type="domain" description="FdhE central" evidence="4">
    <location>
        <begin position="172"/>
        <end position="208"/>
    </location>
</feature>
<dbReference type="InterPro" id="IPR056796">
    <property type="entry name" value="FdhE_C"/>
</dbReference>
<comment type="similarity">
    <text evidence="2">Belongs to the FdhE family.</text>
</comment>
<dbReference type="NCBIfam" id="TIGR01562">
    <property type="entry name" value="FdhE"/>
    <property type="match status" value="1"/>
</dbReference>
<dbReference type="PANTHER" id="PTHR37689">
    <property type="entry name" value="PROTEIN FDHE"/>
    <property type="match status" value="1"/>
</dbReference>
<organism evidence="6 7">
    <name type="scientific">Cupriavidus pauculus</name>
    <dbReference type="NCBI Taxonomy" id="82633"/>
    <lineage>
        <taxon>Bacteria</taxon>
        <taxon>Pseudomonadati</taxon>
        <taxon>Pseudomonadota</taxon>
        <taxon>Betaproteobacteria</taxon>
        <taxon>Burkholderiales</taxon>
        <taxon>Burkholderiaceae</taxon>
        <taxon>Cupriavidus</taxon>
    </lineage>
</organism>
<dbReference type="PANTHER" id="PTHR37689:SF1">
    <property type="entry name" value="PROTEIN FDHE"/>
    <property type="match status" value="1"/>
</dbReference>
<gene>
    <name evidence="2 6" type="primary">fdhE</name>
    <name evidence="6" type="ORF">CYJ10_26640</name>
</gene>
<dbReference type="InterPro" id="IPR056797">
    <property type="entry name" value="FdhE_central"/>
</dbReference>
<evidence type="ECO:0000259" key="3">
    <source>
        <dbReference type="Pfam" id="PF04216"/>
    </source>
</evidence>
<protein>
    <recommendedName>
        <fullName evidence="2">Protein FdhE homolog</fullName>
    </recommendedName>
</protein>
<dbReference type="Pfam" id="PF24860">
    <property type="entry name" value="FdhE_C"/>
    <property type="match status" value="1"/>
</dbReference>
<dbReference type="RefSeq" id="WP_101684449.1">
    <property type="nucleotide sequence ID" value="NZ_PJRP01000017.1"/>
</dbReference>
<evidence type="ECO:0000256" key="1">
    <source>
        <dbReference type="ARBA" id="ARBA00022490"/>
    </source>
</evidence>
<sequence>MTTIDIVPAGERSAALLIEHVIRPDPLSLYGRRAERLRELAVGHPEAAYLEFAAEVCTAQQEIFVSLPHANAAPCITRADALSPNELLAQSCWQEALTKLVQAMPAAAPLATNERARLAHQALSLLQGRFGNVGQRESVFLWAALSLQWSHVAAHVASLHDPWGPAQTRFDCPTCGSAPSASIILGGKRGGLRYLHCPLCETRWHLVRAVCSCCGGADEVEYWSVDEARAVVKLETCRDCHGYLKVCVADFDARADPVADDLASLHLDYEAERMGFLRTGINPFAFPADGP</sequence>
<evidence type="ECO:0000313" key="6">
    <source>
        <dbReference type="EMBL" id="PLP97424.1"/>
    </source>
</evidence>
<dbReference type="Gene3D" id="3.90.1670.10">
    <property type="entry name" value="FdhE-like domain"/>
    <property type="match status" value="1"/>
</dbReference>
<evidence type="ECO:0000256" key="2">
    <source>
        <dbReference type="HAMAP-Rule" id="MF_00611"/>
    </source>
</evidence>
<dbReference type="HAMAP" id="MF_00611">
    <property type="entry name" value="FdeH"/>
    <property type="match status" value="1"/>
</dbReference>
<dbReference type="Pfam" id="PF24859">
    <property type="entry name" value="FdhE_central"/>
    <property type="match status" value="1"/>
</dbReference>
<dbReference type="InterPro" id="IPR024064">
    <property type="entry name" value="FdhE-like_sf"/>
</dbReference>
<dbReference type="EMBL" id="PJRP01000017">
    <property type="protein sequence ID" value="PLP97424.1"/>
    <property type="molecule type" value="Genomic_DNA"/>
</dbReference>
<name>A0A2N5C5C8_9BURK</name>
<dbReference type="AlphaFoldDB" id="A0A2N5C5C8"/>